<proteinExistence type="predicted"/>
<evidence type="ECO:0000313" key="6">
    <source>
        <dbReference type="Proteomes" id="UP001431572"/>
    </source>
</evidence>
<evidence type="ECO:0000313" key="4">
    <source>
        <dbReference type="EMBL" id="WJW65710.1"/>
    </source>
</evidence>
<organism evidence="3 5">
    <name type="scientific">Candidatus Chlorohelix allophototropha</name>
    <dbReference type="NCBI Taxonomy" id="3003348"/>
    <lineage>
        <taxon>Bacteria</taxon>
        <taxon>Bacillati</taxon>
        <taxon>Chloroflexota</taxon>
        <taxon>Chloroflexia</taxon>
        <taxon>Candidatus Chloroheliales</taxon>
        <taxon>Candidatus Chloroheliaceae</taxon>
        <taxon>Candidatus Chlorohelix</taxon>
    </lineage>
</organism>
<gene>
    <name evidence="3" type="ORF">HXX08_10720</name>
    <name evidence="4" type="ORF">OZ401_001488</name>
</gene>
<evidence type="ECO:0000313" key="3">
    <source>
        <dbReference type="EMBL" id="NWJ46339.1"/>
    </source>
</evidence>
<name>A0A8T7M211_9CHLR</name>
<dbReference type="Proteomes" id="UP001431572">
    <property type="component" value="Chromosome 1"/>
</dbReference>
<dbReference type="EMBL" id="JACATZ010000001">
    <property type="protein sequence ID" value="NWJ46339.1"/>
    <property type="molecule type" value="Genomic_DNA"/>
</dbReference>
<feature type="region of interest" description="Disordered" evidence="2">
    <location>
        <begin position="1"/>
        <end position="56"/>
    </location>
</feature>
<sequence length="127" mass="14596">MAMPLRDLQELDERYGTTQEAAKAGNKAPVKRERSGTTRSRTRANTVSTQTEVEEARVKHEKEELIAALEMKRDELIERLDRGAAAIEEARAAGRNPRQIADWEDYWIQLLRNYEKICDQLVELGIN</sequence>
<keyword evidence="1" id="KW-0175">Coiled coil</keyword>
<dbReference type="Proteomes" id="UP000521676">
    <property type="component" value="Unassembled WGS sequence"/>
</dbReference>
<evidence type="ECO:0000313" key="5">
    <source>
        <dbReference type="Proteomes" id="UP000521676"/>
    </source>
</evidence>
<evidence type="ECO:0000256" key="2">
    <source>
        <dbReference type="SAM" id="MobiDB-lite"/>
    </source>
</evidence>
<keyword evidence="6" id="KW-1185">Reference proteome</keyword>
<reference evidence="4" key="2">
    <citation type="journal article" date="2024" name="Nature">
        <title>Anoxygenic phototroph of the Chloroflexota uses a type I reaction centre.</title>
        <authorList>
            <person name="Tsuji J.M."/>
            <person name="Shaw N.A."/>
            <person name="Nagashima S."/>
            <person name="Venkiteswaran J.J."/>
            <person name="Schiff S.L."/>
            <person name="Watanabe T."/>
            <person name="Fukui M."/>
            <person name="Hanada S."/>
            <person name="Tank M."/>
            <person name="Neufeld J.D."/>
        </authorList>
    </citation>
    <scope>NUCLEOTIDE SEQUENCE</scope>
    <source>
        <strain evidence="4">L227-S17</strain>
    </source>
</reference>
<dbReference type="RefSeq" id="WP_341467597.1">
    <property type="nucleotide sequence ID" value="NZ_CP128399.1"/>
</dbReference>
<reference evidence="3 5" key="1">
    <citation type="submission" date="2020-06" db="EMBL/GenBank/DDBJ databases">
        <title>Anoxygenic phototrophic Chloroflexota member uses a Type I reaction center.</title>
        <authorList>
            <person name="Tsuji J.M."/>
            <person name="Shaw N.A."/>
            <person name="Nagashima S."/>
            <person name="Venkiteswaran J."/>
            <person name="Schiff S.L."/>
            <person name="Hanada S."/>
            <person name="Tank M."/>
            <person name="Neufeld J.D."/>
        </authorList>
    </citation>
    <scope>NUCLEOTIDE SEQUENCE [LARGE SCALE GENOMIC DNA]</scope>
    <source>
        <strain evidence="3">L227-S17</strain>
    </source>
</reference>
<feature type="coiled-coil region" evidence="1">
    <location>
        <begin position="59"/>
        <end position="93"/>
    </location>
</feature>
<dbReference type="AlphaFoldDB" id="A0A8T7M211"/>
<dbReference type="EMBL" id="CP128399">
    <property type="protein sequence ID" value="WJW65710.1"/>
    <property type="molecule type" value="Genomic_DNA"/>
</dbReference>
<evidence type="ECO:0000256" key="1">
    <source>
        <dbReference type="SAM" id="Coils"/>
    </source>
</evidence>
<protein>
    <submittedName>
        <fullName evidence="3">Uncharacterized protein</fullName>
    </submittedName>
</protein>
<accession>A0A8T7M211</accession>